<keyword evidence="1" id="KW-0812">Transmembrane</keyword>
<comment type="caution">
    <text evidence="2">The sequence shown here is derived from an EMBL/GenBank/DDBJ whole genome shotgun (WGS) entry which is preliminary data.</text>
</comment>
<sequence>MLRTHPIRVLAVVAAVAAGLFVLSAPGADETSGAWYYISAFGWFGFLIAMLILVVLAVAAAVMAVGRRRGSV</sequence>
<reference evidence="2 3" key="1">
    <citation type="submission" date="2019-12" db="EMBL/GenBank/DDBJ databases">
        <authorList>
            <person name="Huq M.A."/>
        </authorList>
    </citation>
    <scope>NUCLEOTIDE SEQUENCE [LARGE SCALE GENOMIC DNA]</scope>
    <source>
        <strain evidence="2 3">MAH-18</strain>
    </source>
</reference>
<evidence type="ECO:0000313" key="2">
    <source>
        <dbReference type="EMBL" id="MVQ50147.1"/>
    </source>
</evidence>
<organism evidence="2 3">
    <name type="scientific">Nocardioides agri</name>
    <dbReference type="NCBI Taxonomy" id="2682843"/>
    <lineage>
        <taxon>Bacteria</taxon>
        <taxon>Bacillati</taxon>
        <taxon>Actinomycetota</taxon>
        <taxon>Actinomycetes</taxon>
        <taxon>Propionibacteriales</taxon>
        <taxon>Nocardioidaceae</taxon>
        <taxon>Nocardioides</taxon>
    </lineage>
</organism>
<evidence type="ECO:0000256" key="1">
    <source>
        <dbReference type="SAM" id="Phobius"/>
    </source>
</evidence>
<dbReference type="AlphaFoldDB" id="A0A6L6XU07"/>
<keyword evidence="1" id="KW-0472">Membrane</keyword>
<evidence type="ECO:0000313" key="3">
    <source>
        <dbReference type="Proteomes" id="UP000473525"/>
    </source>
</evidence>
<feature type="transmembrane region" description="Helical" evidence="1">
    <location>
        <begin position="34"/>
        <end position="65"/>
    </location>
</feature>
<dbReference type="EMBL" id="WSEK01000004">
    <property type="protein sequence ID" value="MVQ50147.1"/>
    <property type="molecule type" value="Genomic_DNA"/>
</dbReference>
<name>A0A6L6XU07_9ACTN</name>
<keyword evidence="3" id="KW-1185">Reference proteome</keyword>
<accession>A0A6L6XU07</accession>
<dbReference type="RefSeq" id="WP_157343025.1">
    <property type="nucleotide sequence ID" value="NZ_WSEK01000004.1"/>
</dbReference>
<dbReference type="Proteomes" id="UP000473525">
    <property type="component" value="Unassembled WGS sequence"/>
</dbReference>
<gene>
    <name evidence="2" type="ORF">GON03_13230</name>
</gene>
<keyword evidence="1" id="KW-1133">Transmembrane helix</keyword>
<protein>
    <submittedName>
        <fullName evidence="2">Uncharacterized protein</fullName>
    </submittedName>
</protein>
<proteinExistence type="predicted"/>